<dbReference type="Proteomes" id="UP000887540">
    <property type="component" value="Unplaced"/>
</dbReference>
<proteinExistence type="predicted"/>
<evidence type="ECO:0000313" key="1">
    <source>
        <dbReference type="Proteomes" id="UP000887540"/>
    </source>
</evidence>
<evidence type="ECO:0000313" key="2">
    <source>
        <dbReference type="WBParaSite" id="ACRNAN_scaffold10373.g20926.t1"/>
    </source>
</evidence>
<dbReference type="WBParaSite" id="ACRNAN_scaffold10373.g20926.t1">
    <property type="protein sequence ID" value="ACRNAN_scaffold10373.g20926.t1"/>
    <property type="gene ID" value="ACRNAN_scaffold10373.g20926"/>
</dbReference>
<accession>A0A914CFP5</accession>
<name>A0A914CFP5_9BILA</name>
<reference evidence="2" key="1">
    <citation type="submission" date="2022-11" db="UniProtKB">
        <authorList>
            <consortium name="WormBaseParasite"/>
        </authorList>
    </citation>
    <scope>IDENTIFICATION</scope>
</reference>
<keyword evidence="1" id="KW-1185">Reference proteome</keyword>
<organism evidence="1 2">
    <name type="scientific">Acrobeloides nanus</name>
    <dbReference type="NCBI Taxonomy" id="290746"/>
    <lineage>
        <taxon>Eukaryota</taxon>
        <taxon>Metazoa</taxon>
        <taxon>Ecdysozoa</taxon>
        <taxon>Nematoda</taxon>
        <taxon>Chromadorea</taxon>
        <taxon>Rhabditida</taxon>
        <taxon>Tylenchina</taxon>
        <taxon>Cephalobomorpha</taxon>
        <taxon>Cephaloboidea</taxon>
        <taxon>Cephalobidae</taxon>
        <taxon>Acrobeloides</taxon>
    </lineage>
</organism>
<dbReference type="AlphaFoldDB" id="A0A914CFP5"/>
<sequence length="84" mass="10037">MHRNEHFEVSFIKKEKIKFEMFTVNQVFGDLLEQLKTSRISGEHQLTKRRQSMPSRRAYSGAYIDYDAIEQIAKKHNRQNCCIM</sequence>
<protein>
    <submittedName>
        <fullName evidence="2">Uncharacterized protein</fullName>
    </submittedName>
</protein>